<evidence type="ECO:0000313" key="2">
    <source>
        <dbReference type="EMBL" id="CAR99498.1"/>
    </source>
</evidence>
<organism evidence="2 3">
    <name type="scientific">Caenorhabditis briggsae</name>
    <dbReference type="NCBI Taxonomy" id="6238"/>
    <lineage>
        <taxon>Eukaryota</taxon>
        <taxon>Metazoa</taxon>
        <taxon>Ecdysozoa</taxon>
        <taxon>Nematoda</taxon>
        <taxon>Chromadorea</taxon>
        <taxon>Rhabditida</taxon>
        <taxon>Rhabditina</taxon>
        <taxon>Rhabditomorpha</taxon>
        <taxon>Rhabditoidea</taxon>
        <taxon>Rhabditidae</taxon>
        <taxon>Peloderinae</taxon>
        <taxon>Caenorhabditis</taxon>
    </lineage>
</organism>
<reference evidence="2 3" key="1">
    <citation type="journal article" date="2003" name="PLoS Biol.">
        <title>The genome sequence of Caenorhabditis briggsae: a platform for comparative genomics.</title>
        <authorList>
            <person name="Stein L.D."/>
            <person name="Bao Z."/>
            <person name="Blasiar D."/>
            <person name="Blumenthal T."/>
            <person name="Brent M.R."/>
            <person name="Chen N."/>
            <person name="Chinwalla A."/>
            <person name="Clarke L."/>
            <person name="Clee C."/>
            <person name="Coghlan A."/>
            <person name="Coulson A."/>
            <person name="D'Eustachio P."/>
            <person name="Fitch D.H."/>
            <person name="Fulton L.A."/>
            <person name="Fulton R.E."/>
            <person name="Griffiths-Jones S."/>
            <person name="Harris T.W."/>
            <person name="Hillier L.W."/>
            <person name="Kamath R."/>
            <person name="Kuwabara P.E."/>
            <person name="Mardis E.R."/>
            <person name="Marra M.A."/>
            <person name="Miner T.L."/>
            <person name="Minx P."/>
            <person name="Mullikin J.C."/>
            <person name="Plumb R.W."/>
            <person name="Rogers J."/>
            <person name="Schein J.E."/>
            <person name="Sohrmann M."/>
            <person name="Spieth J."/>
            <person name="Stajich J.E."/>
            <person name="Wei C."/>
            <person name="Willey D."/>
            <person name="Wilson R.K."/>
            <person name="Durbin R."/>
            <person name="Waterston R.H."/>
        </authorList>
    </citation>
    <scope>NUCLEOTIDE SEQUENCE [LARGE SCALE GENOMIC DNA]</scope>
    <source>
        <strain evidence="2 3">AF16</strain>
    </source>
</reference>
<evidence type="ECO:0000313" key="4">
    <source>
        <dbReference type="WormBase" id="CBG28128"/>
    </source>
</evidence>
<dbReference type="InParanoid" id="B6IHW8"/>
<accession>B6IHW8</accession>
<proteinExistence type="predicted"/>
<dbReference type="AlphaFoldDB" id="B6IHW8"/>
<feature type="signal peptide" evidence="1">
    <location>
        <begin position="1"/>
        <end position="18"/>
    </location>
</feature>
<dbReference type="Proteomes" id="UP000008549">
    <property type="component" value="Unassembled WGS sequence"/>
</dbReference>
<dbReference type="KEGG" id="cbr:CBG_28128"/>
<keyword evidence="3" id="KW-1185">Reference proteome</keyword>
<dbReference type="RefSeq" id="XP_045099061.1">
    <property type="nucleotide sequence ID" value="XM_045240816.1"/>
</dbReference>
<evidence type="ECO:0000256" key="1">
    <source>
        <dbReference type="SAM" id="SignalP"/>
    </source>
</evidence>
<keyword evidence="1" id="KW-0732">Signal</keyword>
<dbReference type="CTD" id="68919575"/>
<sequence length="57" mass="6583">MTIVLILLGIIAEFPIFQKDPMRKVATVSSPFAFMNLRNLEMNGKLLKNENFIYDVH</sequence>
<dbReference type="WormBase" id="CBG28128">
    <property type="protein sequence ID" value="CBP25950"/>
    <property type="gene ID" value="WBGene00089542"/>
</dbReference>
<dbReference type="EMBL" id="HE601530">
    <property type="protein sequence ID" value="CAR99498.1"/>
    <property type="molecule type" value="Genomic_DNA"/>
</dbReference>
<dbReference type="HOGENOM" id="CLU_2998426_0_0_1"/>
<name>B6IHW8_CAEBR</name>
<dbReference type="GeneID" id="68919575"/>
<evidence type="ECO:0000313" key="3">
    <source>
        <dbReference type="Proteomes" id="UP000008549"/>
    </source>
</evidence>
<reference evidence="2 3" key="2">
    <citation type="journal article" date="2011" name="PLoS Genet.">
        <title>Caenorhabditis briggsae recombinant inbred line genotypes reveal inter-strain incompatibility and the evolution of recombination.</title>
        <authorList>
            <person name="Ross J.A."/>
            <person name="Koboldt D.C."/>
            <person name="Staisch J.E."/>
            <person name="Chamberlin H.M."/>
            <person name="Gupta B.P."/>
            <person name="Miller R.D."/>
            <person name="Baird S.E."/>
            <person name="Haag E.S."/>
        </authorList>
    </citation>
    <scope>NUCLEOTIDE SEQUENCE [LARGE SCALE GENOMIC DNA]</scope>
    <source>
        <strain evidence="2 3">AF16</strain>
    </source>
</reference>
<feature type="chain" id="PRO_5002846574" evidence="1">
    <location>
        <begin position="19"/>
        <end position="57"/>
    </location>
</feature>
<gene>
    <name evidence="2 4" type="ORF">CBG28128</name>
    <name evidence="2" type="ORF">CBG_28128</name>
</gene>
<protein>
    <submittedName>
        <fullName evidence="2">Protein CBG28128</fullName>
    </submittedName>
</protein>